<dbReference type="InterPro" id="IPR023772">
    <property type="entry name" value="DNA-bd_HTH_TetR-type_CS"/>
</dbReference>
<dbReference type="PANTHER" id="PTHR30055:SF234">
    <property type="entry name" value="HTH-TYPE TRANSCRIPTIONAL REGULATOR BETI"/>
    <property type="match status" value="1"/>
</dbReference>
<evidence type="ECO:0000256" key="3">
    <source>
        <dbReference type="ARBA" id="ARBA00023163"/>
    </source>
</evidence>
<dbReference type="InterPro" id="IPR009057">
    <property type="entry name" value="Homeodomain-like_sf"/>
</dbReference>
<protein>
    <submittedName>
        <fullName evidence="7">Transcriptional regulator, TetR family</fullName>
    </submittedName>
</protein>
<dbReference type="GO" id="GO:0000976">
    <property type="term" value="F:transcription cis-regulatory region binding"/>
    <property type="evidence" value="ECO:0007669"/>
    <property type="project" value="TreeGrafter"/>
</dbReference>
<accession>A4XB42</accession>
<dbReference type="Gene3D" id="1.10.357.10">
    <property type="entry name" value="Tetracycline Repressor, domain 2"/>
    <property type="match status" value="1"/>
</dbReference>
<proteinExistence type="predicted"/>
<dbReference type="PRINTS" id="PR00455">
    <property type="entry name" value="HTHTETR"/>
</dbReference>
<evidence type="ECO:0000256" key="2">
    <source>
        <dbReference type="ARBA" id="ARBA00023125"/>
    </source>
</evidence>
<dbReference type="AlphaFoldDB" id="A4XB42"/>
<dbReference type="InterPro" id="IPR001647">
    <property type="entry name" value="HTH_TetR"/>
</dbReference>
<feature type="region of interest" description="Disordered" evidence="5">
    <location>
        <begin position="187"/>
        <end position="230"/>
    </location>
</feature>
<gene>
    <name evidence="7" type="ordered locus">Strop_3710</name>
</gene>
<keyword evidence="8" id="KW-1185">Reference proteome</keyword>
<feature type="DNA-binding region" description="H-T-H motif" evidence="4">
    <location>
        <begin position="29"/>
        <end position="48"/>
    </location>
</feature>
<name>A4XB42_SALTO</name>
<reference evidence="8" key="1">
    <citation type="journal article" date="2007" name="Proc. Natl. Acad. Sci. U.S.A.">
        <title>Genome sequencing reveals complex secondary metabolome in the marine actinomycete Salinispora tropica.</title>
        <authorList>
            <person name="Udwary D.W."/>
            <person name="Zeigler L."/>
            <person name="Asolkar R.N."/>
            <person name="Singan V."/>
            <person name="Lapidus A."/>
            <person name="Fenical W."/>
            <person name="Jensen P.R."/>
            <person name="Moore B.S."/>
        </authorList>
    </citation>
    <scope>NUCLEOTIDE SEQUENCE [LARGE SCALE GENOMIC DNA]</scope>
    <source>
        <strain evidence="8">ATCC BAA-916 / DSM 44818 / CNB-440</strain>
    </source>
</reference>
<evidence type="ECO:0000256" key="1">
    <source>
        <dbReference type="ARBA" id="ARBA00023015"/>
    </source>
</evidence>
<evidence type="ECO:0000313" key="8">
    <source>
        <dbReference type="Proteomes" id="UP000000235"/>
    </source>
</evidence>
<dbReference type="Proteomes" id="UP000000235">
    <property type="component" value="Chromosome"/>
</dbReference>
<evidence type="ECO:0000256" key="5">
    <source>
        <dbReference type="SAM" id="MobiDB-lite"/>
    </source>
</evidence>
<evidence type="ECO:0000313" key="7">
    <source>
        <dbReference type="EMBL" id="ABP56141.1"/>
    </source>
</evidence>
<dbReference type="HOGENOM" id="CLU_083278_1_1_11"/>
<organism evidence="7 8">
    <name type="scientific">Salinispora tropica (strain ATCC BAA-916 / DSM 44818 / JCM 13857 / NBRC 105044 / CNB-440)</name>
    <dbReference type="NCBI Taxonomy" id="369723"/>
    <lineage>
        <taxon>Bacteria</taxon>
        <taxon>Bacillati</taxon>
        <taxon>Actinomycetota</taxon>
        <taxon>Actinomycetes</taxon>
        <taxon>Micromonosporales</taxon>
        <taxon>Micromonosporaceae</taxon>
        <taxon>Salinispora</taxon>
    </lineage>
</organism>
<keyword evidence="1" id="KW-0805">Transcription regulation</keyword>
<dbReference type="Pfam" id="PF00440">
    <property type="entry name" value="TetR_N"/>
    <property type="match status" value="1"/>
</dbReference>
<feature type="compositionally biased region" description="Polar residues" evidence="5">
    <location>
        <begin position="198"/>
        <end position="224"/>
    </location>
</feature>
<evidence type="ECO:0000259" key="6">
    <source>
        <dbReference type="PROSITE" id="PS50977"/>
    </source>
</evidence>
<dbReference type="PROSITE" id="PS50977">
    <property type="entry name" value="HTH_TETR_2"/>
    <property type="match status" value="1"/>
</dbReference>
<dbReference type="GO" id="GO:0003700">
    <property type="term" value="F:DNA-binding transcription factor activity"/>
    <property type="evidence" value="ECO:0007669"/>
    <property type="project" value="TreeGrafter"/>
</dbReference>
<dbReference type="KEGG" id="stp:Strop_3710"/>
<evidence type="ECO:0000256" key="4">
    <source>
        <dbReference type="PROSITE-ProRule" id="PRU00335"/>
    </source>
</evidence>
<dbReference type="SUPFAM" id="SSF46689">
    <property type="entry name" value="Homeodomain-like"/>
    <property type="match status" value="1"/>
</dbReference>
<dbReference type="PROSITE" id="PS01081">
    <property type="entry name" value="HTH_TETR_1"/>
    <property type="match status" value="1"/>
</dbReference>
<sequence length="230" mass="25741">MQESTGGTRERIKTVALELFTEQGYEKTSLREIAERLDVTKAALYYHFKSKDEIVNSFVEDHLDRLDDLVAWAEAQPATLTTRRGIISRYADTMLAGRQPSVMRFFEQNQTALRSLAAGQRIREQMYQLADLLCGGATSPEAQLRALLALFSVHSSWFGVRAPGLTDQERKEVALKVADELIAAIDPRPTDDLRWPQPRTQAGSESRSPRRSTSAAGDQSSSGARMNPRR</sequence>
<dbReference type="EMBL" id="CP000667">
    <property type="protein sequence ID" value="ABP56141.1"/>
    <property type="molecule type" value="Genomic_DNA"/>
</dbReference>
<feature type="domain" description="HTH tetR-type" evidence="6">
    <location>
        <begin position="6"/>
        <end position="66"/>
    </location>
</feature>
<dbReference type="PANTHER" id="PTHR30055">
    <property type="entry name" value="HTH-TYPE TRANSCRIPTIONAL REGULATOR RUTR"/>
    <property type="match status" value="1"/>
</dbReference>
<dbReference type="InterPro" id="IPR050109">
    <property type="entry name" value="HTH-type_TetR-like_transc_reg"/>
</dbReference>
<keyword evidence="2 4" id="KW-0238">DNA-binding</keyword>
<keyword evidence="3" id="KW-0804">Transcription</keyword>
<dbReference type="eggNOG" id="COG1309">
    <property type="taxonomic scope" value="Bacteria"/>
</dbReference>